<evidence type="ECO:0000259" key="2">
    <source>
        <dbReference type="Pfam" id="PF01408"/>
    </source>
</evidence>
<comment type="similarity">
    <text evidence="1">Belongs to the Gfo/Idh/MocA family.</text>
</comment>
<dbReference type="RefSeq" id="WP_043063795.1">
    <property type="nucleotide sequence ID" value="NZ_BJOA01000082.1"/>
</dbReference>
<evidence type="ECO:0000313" key="7">
    <source>
        <dbReference type="Proteomes" id="UP000182836"/>
    </source>
</evidence>
<dbReference type="InterPro" id="IPR036291">
    <property type="entry name" value="NAD(P)-bd_dom_sf"/>
</dbReference>
<dbReference type="Proteomes" id="UP000037269">
    <property type="component" value="Unassembled WGS sequence"/>
</dbReference>
<dbReference type="Pfam" id="PF02894">
    <property type="entry name" value="GFO_IDH_MocA_C"/>
    <property type="match status" value="1"/>
</dbReference>
<dbReference type="EMBL" id="FNED01000005">
    <property type="protein sequence ID" value="SDI56013.1"/>
    <property type="molecule type" value="Genomic_DNA"/>
</dbReference>
<name>A0A0D1YJM8_ANEMI</name>
<feature type="domain" description="Gfo/Idh/MocA-like oxidoreductase N-terminal" evidence="2">
    <location>
        <begin position="3"/>
        <end position="127"/>
    </location>
</feature>
<dbReference type="PATRIC" id="fig|47500.8.peg.1179"/>
<feature type="domain" description="Gfo/Idh/MocA-like oxidoreductase C-terminal" evidence="3">
    <location>
        <begin position="141"/>
        <end position="342"/>
    </location>
</feature>
<dbReference type="Proteomes" id="UP000182836">
    <property type="component" value="Unassembled WGS sequence"/>
</dbReference>
<reference evidence="5 7" key="2">
    <citation type="submission" date="2016-10" db="EMBL/GenBank/DDBJ databases">
        <authorList>
            <person name="de Groot N.N."/>
        </authorList>
    </citation>
    <scope>NUCLEOTIDE SEQUENCE [LARGE SCALE GENOMIC DNA]</scope>
    <source>
        <strain evidence="5 7">DSM 2895</strain>
    </source>
</reference>
<reference evidence="4 6" key="1">
    <citation type="submission" date="2015-07" db="EMBL/GenBank/DDBJ databases">
        <title>Fjat-14205 dsm 2895.</title>
        <authorList>
            <person name="Liu B."/>
            <person name="Wang J."/>
            <person name="Zhu Y."/>
            <person name="Liu G."/>
            <person name="Chen Q."/>
            <person name="Chen Z."/>
            <person name="Lan J."/>
            <person name="Che J."/>
            <person name="Ge C."/>
            <person name="Shi H."/>
            <person name="Pan Z."/>
            <person name="Liu X."/>
        </authorList>
    </citation>
    <scope>NUCLEOTIDE SEQUENCE [LARGE SCALE GENOMIC DNA]</scope>
    <source>
        <strain evidence="4 6">DSM 2895</strain>
    </source>
</reference>
<dbReference type="Gene3D" id="3.40.50.720">
    <property type="entry name" value="NAD(P)-binding Rossmann-like Domain"/>
    <property type="match status" value="1"/>
</dbReference>
<dbReference type="Gene3D" id="3.30.360.10">
    <property type="entry name" value="Dihydrodipicolinate Reductase, domain 2"/>
    <property type="match status" value="1"/>
</dbReference>
<dbReference type="AlphaFoldDB" id="A0A0D1YJM8"/>
<dbReference type="STRING" id="47500.AF333_00900"/>
<dbReference type="InterPro" id="IPR052515">
    <property type="entry name" value="Gfo/Idh/MocA_Oxidoreductase"/>
</dbReference>
<gene>
    <name evidence="4" type="ORF">AF333_00900</name>
    <name evidence="5" type="ORF">SAMN04487909_105102</name>
</gene>
<dbReference type="OrthoDB" id="9815825at2"/>
<dbReference type="InterPro" id="IPR004104">
    <property type="entry name" value="Gfo/Idh/MocA-like_OxRdtase_C"/>
</dbReference>
<evidence type="ECO:0000313" key="5">
    <source>
        <dbReference type="EMBL" id="SDI56013.1"/>
    </source>
</evidence>
<organism evidence="4 6">
    <name type="scientific">Aneurinibacillus migulanus</name>
    <name type="common">Bacillus migulanus</name>
    <dbReference type="NCBI Taxonomy" id="47500"/>
    <lineage>
        <taxon>Bacteria</taxon>
        <taxon>Bacillati</taxon>
        <taxon>Bacillota</taxon>
        <taxon>Bacilli</taxon>
        <taxon>Bacillales</taxon>
        <taxon>Paenibacillaceae</taxon>
        <taxon>Aneurinibacillus group</taxon>
        <taxon>Aneurinibacillus</taxon>
    </lineage>
</organism>
<dbReference type="PANTHER" id="PTHR43249:SF1">
    <property type="entry name" value="D-GLUCOSIDE 3-DEHYDROGENASE"/>
    <property type="match status" value="1"/>
</dbReference>
<dbReference type="GO" id="GO:0000166">
    <property type="term" value="F:nucleotide binding"/>
    <property type="evidence" value="ECO:0007669"/>
    <property type="project" value="InterPro"/>
</dbReference>
<dbReference type="PANTHER" id="PTHR43249">
    <property type="entry name" value="UDP-N-ACETYL-2-AMINO-2-DEOXY-D-GLUCURONATE OXIDASE"/>
    <property type="match status" value="1"/>
</dbReference>
<evidence type="ECO:0000313" key="6">
    <source>
        <dbReference type="Proteomes" id="UP000037269"/>
    </source>
</evidence>
<dbReference type="GeneID" id="42303773"/>
<evidence type="ECO:0000256" key="1">
    <source>
        <dbReference type="ARBA" id="ARBA00010928"/>
    </source>
</evidence>
<sequence length="360" mass="40397">MTIRFGLIGCGRIAERHIGTIALCKQASLCALSDIQPERMKTAEMLYHKQTYDNQPIAKHEDYYKILKSPDIDAVIITTVSGLHAEIAKQALLHQKHVILEKPMALSIKDADDIIELANLNKLRVLVCHQLRYRPIMQKIKALISQNILGNIYLGVASIRLHRSQDYYSAAPWRGKWKEDGGMLINQGIHFVDLLSWFLGGVKKVTGEISKGTIAKETEDVALGILTFENGARGLIEANAITYPNNLGSTISIFGEKGTISIGGNSLNEVIRWSIKGNDKQIDEIEKLLHDANEHLYMYEDFIRCILLENQNILVNEKEGKKALETIFSLYESATTSQQITLPLSSFSTSSMLEKTRWSL</sequence>
<dbReference type="InterPro" id="IPR000683">
    <property type="entry name" value="Gfo/Idh/MocA-like_OxRdtase_N"/>
</dbReference>
<dbReference type="EMBL" id="LGUG01000002">
    <property type="protein sequence ID" value="KON99324.1"/>
    <property type="molecule type" value="Genomic_DNA"/>
</dbReference>
<evidence type="ECO:0000259" key="3">
    <source>
        <dbReference type="Pfam" id="PF02894"/>
    </source>
</evidence>
<proteinExistence type="inferred from homology"/>
<dbReference type="SUPFAM" id="SSF55347">
    <property type="entry name" value="Glyceraldehyde-3-phosphate dehydrogenase-like, C-terminal domain"/>
    <property type="match status" value="1"/>
</dbReference>
<dbReference type="SUPFAM" id="SSF51735">
    <property type="entry name" value="NAD(P)-binding Rossmann-fold domains"/>
    <property type="match status" value="1"/>
</dbReference>
<keyword evidence="6" id="KW-1185">Reference proteome</keyword>
<dbReference type="Pfam" id="PF01408">
    <property type="entry name" value="GFO_IDH_MocA"/>
    <property type="match status" value="1"/>
</dbReference>
<accession>A0A0D1YJM8</accession>
<protein>
    <submittedName>
        <fullName evidence="4">Oxidoreductase</fullName>
    </submittedName>
    <submittedName>
        <fullName evidence="5">Predicted dehydrogenase</fullName>
    </submittedName>
</protein>
<evidence type="ECO:0000313" key="4">
    <source>
        <dbReference type="EMBL" id="KON99324.1"/>
    </source>
</evidence>